<sequence length="261" mass="27124">MSETSPGKSGMFQGASPKLTFSFGLVLGIAVFAAIGFFTLLGGGGASSDASTTAKNTNTAAAVVANTNTAAAVAVPEDVPAAPTINADDVKVTDADHIRGTGDVTLVEFSDFECPYCGQVAPTMAQIMKDYDGKVRQVYKHFPLSFHPEARPAALASECAAEQGKFWEFHDQMFANQKGLSATFYPKVAGDLGLNVDTFNKCISDNKYSQDIADDESLGGKIGVQGTPATVLIGKDGSAQMISGALPYAQFKTAIDAALGS</sequence>
<dbReference type="InterPro" id="IPR036249">
    <property type="entry name" value="Thioredoxin-like_sf"/>
</dbReference>
<evidence type="ECO:0000259" key="7">
    <source>
        <dbReference type="PROSITE" id="PS51352"/>
    </source>
</evidence>
<organism evidence="8 9">
    <name type="scientific">Candidatus Kerfeldbacteria bacterium RIFCSPHIGHO2_12_FULL_48_17</name>
    <dbReference type="NCBI Taxonomy" id="1798542"/>
    <lineage>
        <taxon>Bacteria</taxon>
        <taxon>Candidatus Kerfeldiibacteriota</taxon>
    </lineage>
</organism>
<name>A0A1G2B650_9BACT</name>
<keyword evidence="5" id="KW-0676">Redox-active center</keyword>
<evidence type="ECO:0000256" key="3">
    <source>
        <dbReference type="ARBA" id="ARBA00023002"/>
    </source>
</evidence>
<dbReference type="STRING" id="1798542.A3F54_05030"/>
<dbReference type="AlphaFoldDB" id="A0A1G2B650"/>
<gene>
    <name evidence="8" type="ORF">A3F54_05030</name>
</gene>
<evidence type="ECO:0000256" key="6">
    <source>
        <dbReference type="SAM" id="Phobius"/>
    </source>
</evidence>
<dbReference type="InterPro" id="IPR012336">
    <property type="entry name" value="Thioredoxin-like_fold"/>
</dbReference>
<keyword evidence="4" id="KW-1015">Disulfide bond</keyword>
<evidence type="ECO:0000256" key="2">
    <source>
        <dbReference type="ARBA" id="ARBA00022729"/>
    </source>
</evidence>
<dbReference type="PANTHER" id="PTHR13887">
    <property type="entry name" value="GLUTATHIONE S-TRANSFERASE KAPPA"/>
    <property type="match status" value="1"/>
</dbReference>
<keyword evidence="3" id="KW-0560">Oxidoreductase</keyword>
<dbReference type="SUPFAM" id="SSF52833">
    <property type="entry name" value="Thioredoxin-like"/>
    <property type="match status" value="1"/>
</dbReference>
<comment type="similarity">
    <text evidence="1">Belongs to the thioredoxin family. DsbA subfamily.</text>
</comment>
<proteinExistence type="inferred from homology"/>
<protein>
    <recommendedName>
        <fullName evidence="7">Thioredoxin domain-containing protein</fullName>
    </recommendedName>
</protein>
<dbReference type="PANTHER" id="PTHR13887:SF14">
    <property type="entry name" value="DISULFIDE BOND FORMATION PROTEIN D"/>
    <property type="match status" value="1"/>
</dbReference>
<feature type="transmembrane region" description="Helical" evidence="6">
    <location>
        <begin position="20"/>
        <end position="41"/>
    </location>
</feature>
<evidence type="ECO:0000313" key="8">
    <source>
        <dbReference type="EMBL" id="OGY83717.1"/>
    </source>
</evidence>
<evidence type="ECO:0000256" key="4">
    <source>
        <dbReference type="ARBA" id="ARBA00023157"/>
    </source>
</evidence>
<dbReference type="GO" id="GO:0016491">
    <property type="term" value="F:oxidoreductase activity"/>
    <property type="evidence" value="ECO:0007669"/>
    <property type="project" value="UniProtKB-KW"/>
</dbReference>
<keyword evidence="6" id="KW-0472">Membrane</keyword>
<evidence type="ECO:0000313" key="9">
    <source>
        <dbReference type="Proteomes" id="UP000176952"/>
    </source>
</evidence>
<evidence type="ECO:0000256" key="1">
    <source>
        <dbReference type="ARBA" id="ARBA00005791"/>
    </source>
</evidence>
<comment type="caution">
    <text evidence="8">The sequence shown here is derived from an EMBL/GenBank/DDBJ whole genome shotgun (WGS) entry which is preliminary data.</text>
</comment>
<accession>A0A1G2B650</accession>
<dbReference type="Proteomes" id="UP000176952">
    <property type="component" value="Unassembled WGS sequence"/>
</dbReference>
<dbReference type="PROSITE" id="PS51352">
    <property type="entry name" value="THIOREDOXIN_2"/>
    <property type="match status" value="1"/>
</dbReference>
<keyword evidence="6" id="KW-0812">Transmembrane</keyword>
<dbReference type="Gene3D" id="3.40.30.10">
    <property type="entry name" value="Glutaredoxin"/>
    <property type="match status" value="1"/>
</dbReference>
<dbReference type="EMBL" id="MHKD01000019">
    <property type="protein sequence ID" value="OGY83717.1"/>
    <property type="molecule type" value="Genomic_DNA"/>
</dbReference>
<dbReference type="Pfam" id="PF13462">
    <property type="entry name" value="Thioredoxin_4"/>
    <property type="match status" value="1"/>
</dbReference>
<feature type="domain" description="Thioredoxin" evidence="7">
    <location>
        <begin position="71"/>
        <end position="260"/>
    </location>
</feature>
<reference evidence="8 9" key="1">
    <citation type="journal article" date="2016" name="Nat. Commun.">
        <title>Thousands of microbial genomes shed light on interconnected biogeochemical processes in an aquifer system.</title>
        <authorList>
            <person name="Anantharaman K."/>
            <person name="Brown C.T."/>
            <person name="Hug L.A."/>
            <person name="Sharon I."/>
            <person name="Castelle C.J."/>
            <person name="Probst A.J."/>
            <person name="Thomas B.C."/>
            <person name="Singh A."/>
            <person name="Wilkins M.J."/>
            <person name="Karaoz U."/>
            <person name="Brodie E.L."/>
            <person name="Williams K.H."/>
            <person name="Hubbard S.S."/>
            <person name="Banfield J.F."/>
        </authorList>
    </citation>
    <scope>NUCLEOTIDE SEQUENCE [LARGE SCALE GENOMIC DNA]</scope>
</reference>
<evidence type="ECO:0000256" key="5">
    <source>
        <dbReference type="ARBA" id="ARBA00023284"/>
    </source>
</evidence>
<keyword evidence="2" id="KW-0732">Signal</keyword>
<keyword evidence="6" id="KW-1133">Transmembrane helix</keyword>
<dbReference type="InterPro" id="IPR013766">
    <property type="entry name" value="Thioredoxin_domain"/>
</dbReference>